<feature type="transmembrane region" description="Helical" evidence="1">
    <location>
        <begin position="410"/>
        <end position="435"/>
    </location>
</feature>
<keyword evidence="1" id="KW-1133">Transmembrane helix</keyword>
<keyword evidence="1" id="KW-0472">Membrane</keyword>
<dbReference type="GO" id="GO:0006506">
    <property type="term" value="P:GPI anchor biosynthetic process"/>
    <property type="evidence" value="ECO:0007669"/>
    <property type="project" value="InterPro"/>
</dbReference>
<feature type="transmembrane region" description="Helical" evidence="1">
    <location>
        <begin position="306"/>
        <end position="327"/>
    </location>
</feature>
<dbReference type="OMA" id="IMEFRIM"/>
<dbReference type="VEuPathDB" id="FungiDB:BON22_4584"/>
<dbReference type="Proteomes" id="UP000189513">
    <property type="component" value="Unassembled WGS sequence"/>
</dbReference>
<organism evidence="2 3">
    <name type="scientific">Cyberlindnera fabianii</name>
    <name type="common">Yeast</name>
    <name type="synonym">Hansenula fabianii</name>
    <dbReference type="NCBI Taxonomy" id="36022"/>
    <lineage>
        <taxon>Eukaryota</taxon>
        <taxon>Fungi</taxon>
        <taxon>Dikarya</taxon>
        <taxon>Ascomycota</taxon>
        <taxon>Saccharomycotina</taxon>
        <taxon>Saccharomycetes</taxon>
        <taxon>Phaffomycetales</taxon>
        <taxon>Phaffomycetaceae</taxon>
        <taxon>Cyberlindnera</taxon>
    </lineage>
</organism>
<gene>
    <name evidence="2" type="ORF">BON22_4584</name>
</gene>
<feature type="transmembrane region" description="Helical" evidence="1">
    <location>
        <begin position="478"/>
        <end position="502"/>
    </location>
</feature>
<feature type="transmembrane region" description="Helical" evidence="1">
    <location>
        <begin position="224"/>
        <end position="243"/>
    </location>
</feature>
<proteinExistence type="predicted"/>
<comment type="caution">
    <text evidence="2">The sequence shown here is derived from an EMBL/GenBank/DDBJ whole genome shotgun (WGS) entry which is preliminary data.</text>
</comment>
<evidence type="ECO:0000313" key="3">
    <source>
        <dbReference type="Proteomes" id="UP000189513"/>
    </source>
</evidence>
<evidence type="ECO:0000256" key="1">
    <source>
        <dbReference type="SAM" id="Phobius"/>
    </source>
</evidence>
<dbReference type="PANTHER" id="PTHR21329">
    <property type="entry name" value="PHOSPHATIDYLINOSITOL N-ACETYLGLUCOSAMINYLTRANSFERASE SUBUNIT Q-RELATED"/>
    <property type="match status" value="1"/>
</dbReference>
<dbReference type="GO" id="GO:0016020">
    <property type="term" value="C:membrane"/>
    <property type="evidence" value="ECO:0007669"/>
    <property type="project" value="InterPro"/>
</dbReference>
<reference evidence="3" key="1">
    <citation type="journal article" date="2017" name="Genome Announc.">
        <title>Genome sequences of Cyberlindnera fabianii 65, Pichia kudriavzevii 129, and Saccharomyces cerevisiae 131 isolated from fermented masau fruits in Zimbabwe.</title>
        <authorList>
            <person name="van Rijswijck I.M.H."/>
            <person name="Derks M.F.L."/>
            <person name="Abee T."/>
            <person name="de Ridder D."/>
            <person name="Smid E.J."/>
        </authorList>
    </citation>
    <scope>NUCLEOTIDE SEQUENCE [LARGE SCALE GENOMIC DNA]</scope>
    <source>
        <strain evidence="3">65</strain>
    </source>
</reference>
<keyword evidence="2" id="KW-0808">Transferase</keyword>
<keyword evidence="1" id="KW-0812">Transmembrane</keyword>
<dbReference type="Pfam" id="PF05024">
    <property type="entry name" value="Gpi1"/>
    <property type="match status" value="1"/>
</dbReference>
<accession>A0A1V2L153</accession>
<evidence type="ECO:0000313" key="2">
    <source>
        <dbReference type="EMBL" id="ONH65622.1"/>
    </source>
</evidence>
<dbReference type="EMBL" id="MPUK01000010">
    <property type="protein sequence ID" value="ONH65622.1"/>
    <property type="molecule type" value="Genomic_DNA"/>
</dbReference>
<keyword evidence="3" id="KW-1185">Reference proteome</keyword>
<sequence>MKHVFWPVDLVDVDTHPVGNALVLGVRLEHSAIVVINVVTYHEPQQLIDLGVLRQKTRGSLELANTESSVSIVGYFGEIPEELRTDELLEFTIDHGIITTDSRMTVLFDPPPPNSMQFYTLLPISISLTPSKRSSPKTDSFMKLIKEHTPGPPLDPCEELLSLSIDTLNTCWTERQKLVRDIPGIEKHWEAASILSPFRQLVSTIKSSFMQLYLPFVLRPMTSVLLYLIIAARHVCLILISLLNKRLSQDLPSLIEISATAQQIDLRLQQFCYFPIQYLRTTRLASLSHEGAMLLPKDQYPEYIRFYNTLWLIVNDLTIGLMVRAILLEHQTTISSFIDKFVVQRLLSSEMDNISVWLMNSPGGIKLNNELSMFMSDLFRWILEFWRVFMIGPIAPHYGTIINIIGLSSIFGATFSVALFSDFLSVITFHIYCFYIASAKIYHWQLDIMYSLFQLFCGKKRNVLRDRVDSNDYEVDQLLMGTLLFTVNVFLLPTVLAFYVMFSFTELIIIMITGSLEILMTLFNHFPLFVTLLRIKNYKRLPGGIRFSTDKGMVRVHIKALTLSEVFAPFTNVLQSAKSSYLSASTLKGILTGYAVQVERRKLYKLLYSALPSTRMSTADLLEQIKRIL</sequence>
<protein>
    <submittedName>
        <fullName evidence="2">Phosphatidylinositol N-acetylglucosaminyltransferase subunit GPI1</fullName>
    </submittedName>
</protein>
<name>A0A1V2L153_CYBFA</name>
<keyword evidence="2" id="KW-0328">Glycosyltransferase</keyword>
<feature type="transmembrane region" description="Helical" evidence="1">
    <location>
        <begin position="508"/>
        <end position="533"/>
    </location>
</feature>
<dbReference type="PANTHER" id="PTHR21329:SF3">
    <property type="entry name" value="PHOSPHATIDYLINOSITOL N-ACETYLGLUCOSAMINYLTRANSFERASE SUBUNIT Q"/>
    <property type="match status" value="1"/>
</dbReference>
<dbReference type="GO" id="GO:0005783">
    <property type="term" value="C:endoplasmic reticulum"/>
    <property type="evidence" value="ECO:0007669"/>
    <property type="project" value="TreeGrafter"/>
</dbReference>
<dbReference type="STRING" id="36022.A0A1V2L153"/>
<dbReference type="GO" id="GO:0016757">
    <property type="term" value="F:glycosyltransferase activity"/>
    <property type="evidence" value="ECO:0007669"/>
    <property type="project" value="UniProtKB-KW"/>
</dbReference>
<dbReference type="InterPro" id="IPR007720">
    <property type="entry name" value="PigQ/GPI1"/>
</dbReference>
<dbReference type="AlphaFoldDB" id="A0A1V2L153"/>